<keyword evidence="1" id="KW-1133">Transmembrane helix</keyword>
<reference evidence="2 3" key="1">
    <citation type="submission" date="2017-02" db="EMBL/GenBank/DDBJ databases">
        <title>Legionella quilivanii strain from human: case report and whole genome sequencing analysis.</title>
        <authorList>
            <person name="Lalancette C."/>
            <person name="Leduc J.-M."/>
            <person name="Levesque S."/>
            <person name="Fournier E."/>
            <person name="Saoud J."/>
            <person name="Faucher S.P."/>
            <person name="Bernard K."/>
            <person name="Martineau C."/>
            <person name="Longtin J."/>
        </authorList>
    </citation>
    <scope>NUCLEOTIDE SEQUENCE [LARGE SCALE GENOMIC DNA]</scope>
    <source>
        <strain evidence="2 3">ID143958</strain>
    </source>
</reference>
<dbReference type="EMBL" id="MVJN01000003">
    <property type="protein sequence ID" value="RAP37331.1"/>
    <property type="molecule type" value="Genomic_DNA"/>
</dbReference>
<proteinExistence type="predicted"/>
<dbReference type="RefSeq" id="WP_112218701.1">
    <property type="nucleotide sequence ID" value="NZ_MVJN01000003.1"/>
</dbReference>
<dbReference type="AlphaFoldDB" id="A0A364LKR7"/>
<evidence type="ECO:0000256" key="1">
    <source>
        <dbReference type="SAM" id="Phobius"/>
    </source>
</evidence>
<sequence length="64" mass="7276">METFYQILGIAAAGLIVWYLYRTVKNRPELFSRENMSKSFGTMGVLAIILIAFIGFLILMLKNS</sequence>
<keyword evidence="1" id="KW-0472">Membrane</keyword>
<evidence type="ECO:0000313" key="2">
    <source>
        <dbReference type="EMBL" id="RAP37331.1"/>
    </source>
</evidence>
<feature type="transmembrane region" description="Helical" evidence="1">
    <location>
        <begin position="42"/>
        <end position="61"/>
    </location>
</feature>
<gene>
    <name evidence="2" type="ORF">B1207_03925</name>
</gene>
<protein>
    <submittedName>
        <fullName evidence="2">Uncharacterized protein</fullName>
    </submittedName>
</protein>
<dbReference type="Proteomes" id="UP000249458">
    <property type="component" value="Unassembled WGS sequence"/>
</dbReference>
<evidence type="ECO:0000313" key="3">
    <source>
        <dbReference type="Proteomes" id="UP000249458"/>
    </source>
</evidence>
<name>A0A364LKR7_9GAMM</name>
<organism evidence="2 3">
    <name type="scientific">Legionella quinlivanii</name>
    <dbReference type="NCBI Taxonomy" id="45073"/>
    <lineage>
        <taxon>Bacteria</taxon>
        <taxon>Pseudomonadati</taxon>
        <taxon>Pseudomonadota</taxon>
        <taxon>Gammaproteobacteria</taxon>
        <taxon>Legionellales</taxon>
        <taxon>Legionellaceae</taxon>
        <taxon>Legionella</taxon>
    </lineage>
</organism>
<comment type="caution">
    <text evidence="2">The sequence shown here is derived from an EMBL/GenBank/DDBJ whole genome shotgun (WGS) entry which is preliminary data.</text>
</comment>
<accession>A0A364LKR7</accession>
<feature type="transmembrane region" description="Helical" evidence="1">
    <location>
        <begin position="6"/>
        <end position="21"/>
    </location>
</feature>
<keyword evidence="1" id="KW-0812">Transmembrane</keyword>